<evidence type="ECO:0000313" key="2">
    <source>
        <dbReference type="Proteomes" id="UP000014009"/>
    </source>
</evidence>
<dbReference type="InterPro" id="IPR005001">
    <property type="entry name" value="Hfq"/>
</dbReference>
<name>A0A9W5QMW0_BACCE</name>
<dbReference type="EMBL" id="AHEF01000105">
    <property type="protein sequence ID" value="EOP78655.1"/>
    <property type="molecule type" value="Genomic_DNA"/>
</dbReference>
<dbReference type="Gene3D" id="2.30.30.100">
    <property type="match status" value="1"/>
</dbReference>
<protein>
    <recommendedName>
        <fullName evidence="3">RNA chaperone Hfq</fullName>
    </recommendedName>
</protein>
<evidence type="ECO:0000313" key="1">
    <source>
        <dbReference type="EMBL" id="EOP78655.1"/>
    </source>
</evidence>
<proteinExistence type="predicted"/>
<dbReference type="Pfam" id="PF17209">
    <property type="entry name" value="Hfq"/>
    <property type="match status" value="1"/>
</dbReference>
<evidence type="ECO:0008006" key="3">
    <source>
        <dbReference type="Google" id="ProtNLM"/>
    </source>
</evidence>
<organism evidence="1 2">
    <name type="scientific">Bacillus cereus HuB4-4</name>
    <dbReference type="NCBI Taxonomy" id="1053211"/>
    <lineage>
        <taxon>Bacteria</taxon>
        <taxon>Bacillati</taxon>
        <taxon>Bacillota</taxon>
        <taxon>Bacilli</taxon>
        <taxon>Bacillales</taxon>
        <taxon>Bacillaceae</taxon>
        <taxon>Bacillus</taxon>
        <taxon>Bacillus cereus group</taxon>
    </lineage>
</organism>
<dbReference type="AlphaFoldDB" id="A0A9W5QMW0"/>
<gene>
    <name evidence="1" type="ORF">IGM_06606</name>
</gene>
<dbReference type="InterPro" id="IPR010920">
    <property type="entry name" value="LSM_dom_sf"/>
</dbReference>
<sequence length="105" mass="12358">MYIELDFVMQYLDHKKMPCTFVLQGGKSLKGIIDGRDTYTIFVQTEEKTHCLFKGSVIDIIPAEKLDLKEIKDITYKWNQEQMKKKQMSQKNNVSKKSLFVESKF</sequence>
<dbReference type="GO" id="GO:0006355">
    <property type="term" value="P:regulation of DNA-templated transcription"/>
    <property type="evidence" value="ECO:0007669"/>
    <property type="project" value="InterPro"/>
</dbReference>
<dbReference type="GO" id="GO:0003723">
    <property type="term" value="F:RNA binding"/>
    <property type="evidence" value="ECO:0007669"/>
    <property type="project" value="InterPro"/>
</dbReference>
<dbReference type="Proteomes" id="UP000014009">
    <property type="component" value="Unassembled WGS sequence"/>
</dbReference>
<dbReference type="RefSeq" id="WP_016099640.1">
    <property type="nucleotide sequence ID" value="NZ_KB976549.1"/>
</dbReference>
<reference evidence="1 2" key="1">
    <citation type="submission" date="2012-12" db="EMBL/GenBank/DDBJ databases">
        <title>The Genome Sequence of Bacillus cereus HuB4-4.</title>
        <authorList>
            <consortium name="The Broad Institute Genome Sequencing Platform"/>
            <consortium name="The Broad Institute Genome Sequencing Center for Infectious Disease"/>
            <person name="Feldgarden M."/>
            <person name="Van der Auwera G.A."/>
            <person name="Mahillon J."/>
            <person name="Duprez V."/>
            <person name="Timmery S."/>
            <person name="Mattelet C."/>
            <person name="Dierick K."/>
            <person name="Sun M."/>
            <person name="Yu Z."/>
            <person name="Zhu L."/>
            <person name="Hu X."/>
            <person name="Shank E.B."/>
            <person name="Swiecicka I."/>
            <person name="Hansen B.M."/>
            <person name="Andrup L."/>
            <person name="Walker B."/>
            <person name="Young S.K."/>
            <person name="Zeng Q."/>
            <person name="Gargeya S."/>
            <person name="Fitzgerald M."/>
            <person name="Haas B."/>
            <person name="Abouelleil A."/>
            <person name="Alvarado L."/>
            <person name="Arachchi H.M."/>
            <person name="Berlin A.M."/>
            <person name="Chapman S.B."/>
            <person name="Dewar J."/>
            <person name="Goldberg J."/>
            <person name="Griggs A."/>
            <person name="Gujja S."/>
            <person name="Hansen M."/>
            <person name="Howarth C."/>
            <person name="Imamovic A."/>
            <person name="Larimer J."/>
            <person name="McCowan C."/>
            <person name="Murphy C."/>
            <person name="Neiman D."/>
            <person name="Pearson M."/>
            <person name="Priest M."/>
            <person name="Roberts A."/>
            <person name="Saif S."/>
            <person name="Shea T."/>
            <person name="Sisk P."/>
            <person name="Sykes S."/>
            <person name="Wortman J."/>
            <person name="Nusbaum C."/>
            <person name="Birren B."/>
        </authorList>
    </citation>
    <scope>NUCLEOTIDE SEQUENCE [LARGE SCALE GENOMIC DNA]</scope>
    <source>
        <strain evidence="1 2">HuB4-4</strain>
    </source>
</reference>
<comment type="caution">
    <text evidence="1">The sequence shown here is derived from an EMBL/GenBank/DDBJ whole genome shotgun (WGS) entry which is preliminary data.</text>
</comment>
<accession>A0A9W5QMW0</accession>
<dbReference type="SUPFAM" id="SSF50182">
    <property type="entry name" value="Sm-like ribonucleoproteins"/>
    <property type="match status" value="1"/>
</dbReference>